<dbReference type="InterPro" id="IPR000160">
    <property type="entry name" value="GGDEF_dom"/>
</dbReference>
<evidence type="ECO:0000256" key="2">
    <source>
        <dbReference type="ARBA" id="ARBA00034247"/>
    </source>
</evidence>
<reference evidence="5 6" key="1">
    <citation type="journal article" date="2013" name="Int. J. Syst. Evol. Microbiol.">
        <title>Celerinatantimonas yamalensis sp. nov., a cold-adapted diazotrophic bacterium from a cold permafrost brine.</title>
        <authorList>
            <person name="Shcherbakova V."/>
            <person name="Chuvilskaya N."/>
            <person name="Rivkina E."/>
            <person name="Demidov N."/>
            <person name="Uchaeva V."/>
            <person name="Suetin S."/>
            <person name="Suzina N."/>
            <person name="Gilichinsky D."/>
        </authorList>
    </citation>
    <scope>NUCLEOTIDE SEQUENCE [LARGE SCALE GENOMIC DNA]</scope>
    <source>
        <strain evidence="5 6">C7</strain>
    </source>
</reference>
<feature type="transmembrane region" description="Helical" evidence="3">
    <location>
        <begin position="169"/>
        <end position="188"/>
    </location>
</feature>
<organism evidence="5 6">
    <name type="scientific">Celerinatantimonas yamalensis</name>
    <dbReference type="NCBI Taxonomy" id="559956"/>
    <lineage>
        <taxon>Bacteria</taxon>
        <taxon>Pseudomonadati</taxon>
        <taxon>Pseudomonadota</taxon>
        <taxon>Gammaproteobacteria</taxon>
        <taxon>Celerinatantimonadaceae</taxon>
        <taxon>Celerinatantimonas</taxon>
    </lineage>
</organism>
<dbReference type="Gene3D" id="3.30.70.270">
    <property type="match status" value="1"/>
</dbReference>
<feature type="transmembrane region" description="Helical" evidence="3">
    <location>
        <begin position="85"/>
        <end position="102"/>
    </location>
</feature>
<dbReference type="Proteomes" id="UP001629953">
    <property type="component" value="Unassembled WGS sequence"/>
</dbReference>
<accession>A0ABW9G2X6</accession>
<keyword evidence="3" id="KW-0812">Transmembrane</keyword>
<evidence type="ECO:0000313" key="6">
    <source>
        <dbReference type="Proteomes" id="UP001629953"/>
    </source>
</evidence>
<dbReference type="PANTHER" id="PTHR45138:SF9">
    <property type="entry name" value="DIGUANYLATE CYCLASE DGCM-RELATED"/>
    <property type="match status" value="1"/>
</dbReference>
<dbReference type="InterPro" id="IPR029787">
    <property type="entry name" value="Nucleotide_cyclase"/>
</dbReference>
<comment type="catalytic activity">
    <reaction evidence="2">
        <text>2 GTP = 3',3'-c-di-GMP + 2 diphosphate</text>
        <dbReference type="Rhea" id="RHEA:24898"/>
        <dbReference type="ChEBI" id="CHEBI:33019"/>
        <dbReference type="ChEBI" id="CHEBI:37565"/>
        <dbReference type="ChEBI" id="CHEBI:58805"/>
        <dbReference type="EC" id="2.7.7.65"/>
    </reaction>
</comment>
<dbReference type="InterPro" id="IPR043128">
    <property type="entry name" value="Rev_trsase/Diguanyl_cyclase"/>
</dbReference>
<keyword evidence="3" id="KW-1133">Transmembrane helix</keyword>
<evidence type="ECO:0000256" key="1">
    <source>
        <dbReference type="ARBA" id="ARBA00012528"/>
    </source>
</evidence>
<keyword evidence="5" id="KW-0808">Transferase</keyword>
<name>A0ABW9G2X6_9GAMM</name>
<evidence type="ECO:0000259" key="4">
    <source>
        <dbReference type="PROSITE" id="PS50887"/>
    </source>
</evidence>
<dbReference type="SMART" id="SM00267">
    <property type="entry name" value="GGDEF"/>
    <property type="match status" value="1"/>
</dbReference>
<dbReference type="NCBIfam" id="TIGR00254">
    <property type="entry name" value="GGDEF"/>
    <property type="match status" value="1"/>
</dbReference>
<proteinExistence type="predicted"/>
<dbReference type="InterPro" id="IPR050469">
    <property type="entry name" value="Diguanylate_Cyclase"/>
</dbReference>
<dbReference type="EMBL" id="JBEQCT010000001">
    <property type="protein sequence ID" value="MFM2483822.1"/>
    <property type="molecule type" value="Genomic_DNA"/>
</dbReference>
<keyword evidence="5" id="KW-0548">Nucleotidyltransferase</keyword>
<gene>
    <name evidence="5" type="ORF">ABUE30_01870</name>
</gene>
<sequence>MDRPFSLPPRLRHYLLGSDNLPLFYQVHHTLLLLTCVFLAISATFNFAYLDIPFIYNWILLANSLMQIVLWYFSRYKQQFKRMAIIYVFNILFVSLPLNWFMDAGSYGPTLAFTYIAVIYCTVVLYEINYFRLPIVFMMVAQPLVLIQIEHIHPSWILTYTQPEQRYEDIMICNLISLMLMIAMMGVYSRKLNHEINRANQYARRLKQISETDSLTQLKNRSFILDIFRKIFTTSYHLHVLVVDIDHFKHINDSYGHSSGDQVLVQVAACMQKYCHQHGALLSRYGGEEFIIIAFFQTFAQTVDLADHLRRQVATLSFSHCENVTISIGVAQREKHDSHHQLIKRADQALYQAKRHGRNRVCVTPAS</sequence>
<dbReference type="EC" id="2.7.7.65" evidence="1"/>
<feature type="transmembrane region" description="Helical" evidence="3">
    <location>
        <begin position="108"/>
        <end position="126"/>
    </location>
</feature>
<dbReference type="PANTHER" id="PTHR45138">
    <property type="entry name" value="REGULATORY COMPONENTS OF SENSORY TRANSDUCTION SYSTEM"/>
    <property type="match status" value="1"/>
</dbReference>
<protein>
    <recommendedName>
        <fullName evidence="1">diguanylate cyclase</fullName>
        <ecNumber evidence="1">2.7.7.65</ecNumber>
    </recommendedName>
</protein>
<dbReference type="Pfam" id="PF00990">
    <property type="entry name" value="GGDEF"/>
    <property type="match status" value="1"/>
</dbReference>
<dbReference type="CDD" id="cd01949">
    <property type="entry name" value="GGDEF"/>
    <property type="match status" value="1"/>
</dbReference>
<keyword evidence="3" id="KW-0472">Membrane</keyword>
<keyword evidence="6" id="KW-1185">Reference proteome</keyword>
<feature type="transmembrane region" description="Helical" evidence="3">
    <location>
        <begin position="55"/>
        <end position="73"/>
    </location>
</feature>
<feature type="domain" description="GGDEF" evidence="4">
    <location>
        <begin position="236"/>
        <end position="366"/>
    </location>
</feature>
<feature type="transmembrane region" description="Helical" evidence="3">
    <location>
        <begin position="31"/>
        <end position="49"/>
    </location>
</feature>
<evidence type="ECO:0000256" key="3">
    <source>
        <dbReference type="SAM" id="Phobius"/>
    </source>
</evidence>
<dbReference type="RefSeq" id="WP_408621976.1">
    <property type="nucleotide sequence ID" value="NZ_JBEQCT010000001.1"/>
</dbReference>
<comment type="caution">
    <text evidence="5">The sequence shown here is derived from an EMBL/GenBank/DDBJ whole genome shotgun (WGS) entry which is preliminary data.</text>
</comment>
<dbReference type="PROSITE" id="PS50887">
    <property type="entry name" value="GGDEF"/>
    <property type="match status" value="1"/>
</dbReference>
<dbReference type="SUPFAM" id="SSF55073">
    <property type="entry name" value="Nucleotide cyclase"/>
    <property type="match status" value="1"/>
</dbReference>
<evidence type="ECO:0000313" key="5">
    <source>
        <dbReference type="EMBL" id="MFM2483822.1"/>
    </source>
</evidence>
<dbReference type="GO" id="GO:0052621">
    <property type="term" value="F:diguanylate cyclase activity"/>
    <property type="evidence" value="ECO:0007669"/>
    <property type="project" value="UniProtKB-EC"/>
</dbReference>